<dbReference type="UniPathway" id="UPA00050">
    <property type="reaction ID" value="UER00064"/>
</dbReference>
<keyword evidence="5 8" id="KW-0418">Kinase</keyword>
<dbReference type="Gene3D" id="3.90.1200.10">
    <property type="match status" value="1"/>
</dbReference>
<dbReference type="SUPFAM" id="SSF56112">
    <property type="entry name" value="Protein kinase-like (PK-like)"/>
    <property type="match status" value="1"/>
</dbReference>
<dbReference type="GO" id="GO:0005524">
    <property type="term" value="F:ATP binding"/>
    <property type="evidence" value="ECO:0007669"/>
    <property type="project" value="UniProtKB-KW"/>
</dbReference>
<evidence type="ECO:0000256" key="3">
    <source>
        <dbReference type="ARBA" id="ARBA00022697"/>
    </source>
</evidence>
<feature type="domain" description="Aminoglycoside phosphotransferase" evidence="10">
    <location>
        <begin position="27"/>
        <end position="256"/>
    </location>
</feature>
<dbReference type="PANTHER" id="PTHR21064">
    <property type="entry name" value="AMINOGLYCOSIDE PHOSPHOTRANSFERASE DOMAIN-CONTAINING PROTEIN-RELATED"/>
    <property type="match status" value="1"/>
</dbReference>
<comment type="catalytic activity">
    <reaction evidence="8">
        <text>L-homoserine + ATP = O-phospho-L-homoserine + ADP + H(+)</text>
        <dbReference type="Rhea" id="RHEA:13985"/>
        <dbReference type="ChEBI" id="CHEBI:15378"/>
        <dbReference type="ChEBI" id="CHEBI:30616"/>
        <dbReference type="ChEBI" id="CHEBI:57476"/>
        <dbReference type="ChEBI" id="CHEBI:57590"/>
        <dbReference type="ChEBI" id="CHEBI:456216"/>
        <dbReference type="EC" id="2.7.1.39"/>
    </reaction>
</comment>
<name>N0B8B3_9HYPH</name>
<keyword evidence="3 8" id="KW-0791">Threonine biosynthesis</keyword>
<dbReference type="GO" id="GO:0009088">
    <property type="term" value="P:threonine biosynthetic process"/>
    <property type="evidence" value="ECO:0007669"/>
    <property type="project" value="UniProtKB-UniRule"/>
</dbReference>
<evidence type="ECO:0000256" key="7">
    <source>
        <dbReference type="ARBA" id="ARBA00038240"/>
    </source>
</evidence>
<dbReference type="CDD" id="cd05153">
    <property type="entry name" value="HomoserineK_II"/>
    <property type="match status" value="1"/>
</dbReference>
<dbReference type="InterPro" id="IPR005280">
    <property type="entry name" value="Homoserine_kinase_II"/>
</dbReference>
<dbReference type="HOGENOM" id="CLU_053300_1_0_5"/>
<dbReference type="EMBL" id="CP005587">
    <property type="protein sequence ID" value="AGK59273.1"/>
    <property type="molecule type" value="Genomic_DNA"/>
</dbReference>
<dbReference type="GO" id="GO:0004413">
    <property type="term" value="F:homoserine kinase activity"/>
    <property type="evidence" value="ECO:0007669"/>
    <property type="project" value="UniProtKB-UniRule"/>
</dbReference>
<dbReference type="NCBIfam" id="TIGR00938">
    <property type="entry name" value="thrB_alt"/>
    <property type="match status" value="1"/>
</dbReference>
<keyword evidence="12" id="KW-1185">Reference proteome</keyword>
<gene>
    <name evidence="8" type="primary">thrB</name>
    <name evidence="11" type="ORF">HYPDE_38008</name>
</gene>
<dbReference type="OrthoDB" id="9777460at2"/>
<dbReference type="Proteomes" id="UP000005952">
    <property type="component" value="Chromosome"/>
</dbReference>
<evidence type="ECO:0000256" key="6">
    <source>
        <dbReference type="ARBA" id="ARBA00022840"/>
    </source>
</evidence>
<comment type="pathway">
    <text evidence="8">Amino-acid biosynthesis; L-threonine biosynthesis; L-threonine from L-aspartate: step 4/5.</text>
</comment>
<dbReference type="Gene3D" id="3.30.200.20">
    <property type="entry name" value="Phosphorylase Kinase, domain 1"/>
    <property type="match status" value="1"/>
</dbReference>
<dbReference type="EC" id="2.7.1.39" evidence="8 9"/>
<keyword evidence="6 8" id="KW-0067">ATP-binding</keyword>
<accession>N0B8B3</accession>
<dbReference type="InterPro" id="IPR050249">
    <property type="entry name" value="Pseudomonas-type_ThrB"/>
</dbReference>
<comment type="similarity">
    <text evidence="7 8">Belongs to the pseudomonas-type ThrB family.</text>
</comment>
<dbReference type="KEGG" id="hdt:HYPDE_38008"/>
<keyword evidence="2 8" id="KW-0808">Transferase</keyword>
<keyword evidence="4 8" id="KW-0547">Nucleotide-binding</keyword>
<evidence type="ECO:0000256" key="5">
    <source>
        <dbReference type="ARBA" id="ARBA00022777"/>
    </source>
</evidence>
<evidence type="ECO:0000256" key="9">
    <source>
        <dbReference type="NCBIfam" id="TIGR00938"/>
    </source>
</evidence>
<reference evidence="11 12" key="1">
    <citation type="journal article" date="2013" name="Genome Announc.">
        <title>Genome sequences for three denitrifying bacterial strains isolated from a uranium- and nitrate-contaminated subsurface environment.</title>
        <authorList>
            <person name="Venkatramanan R."/>
            <person name="Prakash O."/>
            <person name="Woyke T."/>
            <person name="Chain P."/>
            <person name="Goodwin L.A."/>
            <person name="Watson D."/>
            <person name="Brooks S."/>
            <person name="Kostka J.E."/>
            <person name="Green S.J."/>
        </authorList>
    </citation>
    <scope>NUCLEOTIDE SEQUENCE [LARGE SCALE GENOMIC DNA]</scope>
    <source>
        <strain evidence="11 12">1NES1</strain>
    </source>
</reference>
<sequence>MAVYTEISDEDLARFIRSYDLGSLLSCKGIAEGVENTNYLVHTTKGAFILTIYEKRVDPKDLPFFLGLMEHLSARGVTCPLPVRDAKGRVLNELAGRHAALVTFLEGMWPKRPKVEHCLELGKALARMHVAGEGFALHRPNALGLLGWRPLFDKFSPRAEEILPELKQLISDELSFLEASWPNGLPQGVIHADLFPDNVFFIGDRLSGLIDFYFACDDALAYDIAVSLNAWCFEPNCHFNATKGRALLEGYDGVRKLTETERNVLPILARGAAMRFLLTRSYDWLNTPKDALVARKDPIDYVRRLRFHQSVQSIDNYGFEQVR</sequence>
<evidence type="ECO:0000256" key="2">
    <source>
        <dbReference type="ARBA" id="ARBA00022679"/>
    </source>
</evidence>
<evidence type="ECO:0000313" key="12">
    <source>
        <dbReference type="Proteomes" id="UP000005952"/>
    </source>
</evidence>
<dbReference type="AlphaFoldDB" id="N0B8B3"/>
<keyword evidence="1 8" id="KW-0028">Amino-acid biosynthesis</keyword>
<dbReference type="NCBIfam" id="NF003558">
    <property type="entry name" value="PRK05231.1"/>
    <property type="match status" value="1"/>
</dbReference>
<evidence type="ECO:0000259" key="10">
    <source>
        <dbReference type="Pfam" id="PF01636"/>
    </source>
</evidence>
<dbReference type="STRING" id="670307.HYPDE_38008"/>
<proteinExistence type="inferred from homology"/>
<evidence type="ECO:0000256" key="1">
    <source>
        <dbReference type="ARBA" id="ARBA00022605"/>
    </source>
</evidence>
<organism evidence="11 12">
    <name type="scientific">Hyphomicrobium denitrificans 1NES1</name>
    <dbReference type="NCBI Taxonomy" id="670307"/>
    <lineage>
        <taxon>Bacteria</taxon>
        <taxon>Pseudomonadati</taxon>
        <taxon>Pseudomonadota</taxon>
        <taxon>Alphaproteobacteria</taxon>
        <taxon>Hyphomicrobiales</taxon>
        <taxon>Hyphomicrobiaceae</taxon>
        <taxon>Hyphomicrobium</taxon>
    </lineage>
</organism>
<evidence type="ECO:0000313" key="11">
    <source>
        <dbReference type="EMBL" id="AGK59273.1"/>
    </source>
</evidence>
<dbReference type="InterPro" id="IPR011009">
    <property type="entry name" value="Kinase-like_dom_sf"/>
</dbReference>
<dbReference type="eggNOG" id="COG2334">
    <property type="taxonomic scope" value="Bacteria"/>
</dbReference>
<dbReference type="Pfam" id="PF01636">
    <property type="entry name" value="APH"/>
    <property type="match status" value="1"/>
</dbReference>
<dbReference type="InterPro" id="IPR002575">
    <property type="entry name" value="Aminoglycoside_PTrfase"/>
</dbReference>
<evidence type="ECO:0000256" key="4">
    <source>
        <dbReference type="ARBA" id="ARBA00022741"/>
    </source>
</evidence>
<dbReference type="PANTHER" id="PTHR21064:SF6">
    <property type="entry name" value="AMINOGLYCOSIDE PHOSPHOTRANSFERASE DOMAIN-CONTAINING PROTEIN"/>
    <property type="match status" value="1"/>
</dbReference>
<protein>
    <recommendedName>
        <fullName evidence="8 9">Homoserine kinase</fullName>
        <shortName evidence="8">HK</shortName>
        <shortName evidence="8">HSK</shortName>
        <ecNumber evidence="8 9">2.7.1.39</ecNumber>
    </recommendedName>
</protein>
<evidence type="ECO:0000256" key="8">
    <source>
        <dbReference type="HAMAP-Rule" id="MF_00301"/>
    </source>
</evidence>
<dbReference type="HAMAP" id="MF_00301">
    <property type="entry name" value="Homoser_kinase_2"/>
    <property type="match status" value="1"/>
</dbReference>
<dbReference type="RefSeq" id="WP_015599288.1">
    <property type="nucleotide sequence ID" value="NC_021172.1"/>
</dbReference>